<dbReference type="AlphaFoldDB" id="A0A0F9BR31"/>
<accession>A0A0F9BR31</accession>
<reference evidence="1" key="1">
    <citation type="journal article" date="2015" name="Nature">
        <title>Complex archaea that bridge the gap between prokaryotes and eukaryotes.</title>
        <authorList>
            <person name="Spang A."/>
            <person name="Saw J.H."/>
            <person name="Jorgensen S.L."/>
            <person name="Zaremba-Niedzwiedzka K."/>
            <person name="Martijn J."/>
            <person name="Lind A.E."/>
            <person name="van Eijk R."/>
            <person name="Schleper C."/>
            <person name="Guy L."/>
            <person name="Ettema T.J."/>
        </authorList>
    </citation>
    <scope>NUCLEOTIDE SEQUENCE</scope>
</reference>
<gene>
    <name evidence="1" type="ORF">LCGC14_2416220</name>
</gene>
<comment type="caution">
    <text evidence="1">The sequence shown here is derived from an EMBL/GenBank/DDBJ whole genome shotgun (WGS) entry which is preliminary data.</text>
</comment>
<evidence type="ECO:0000313" key="1">
    <source>
        <dbReference type="EMBL" id="KKL24350.1"/>
    </source>
</evidence>
<dbReference type="EMBL" id="LAZR01036630">
    <property type="protein sequence ID" value="KKL24350.1"/>
    <property type="molecule type" value="Genomic_DNA"/>
</dbReference>
<sequence>MDIKIIRKVFLNKKNKQLMVTLPKKEIKTIDPTVKFGEDLFVELRILKKKEK</sequence>
<name>A0A0F9BR31_9ZZZZ</name>
<protein>
    <submittedName>
        <fullName evidence="1">Uncharacterized protein</fullName>
    </submittedName>
</protein>
<organism evidence="1">
    <name type="scientific">marine sediment metagenome</name>
    <dbReference type="NCBI Taxonomy" id="412755"/>
    <lineage>
        <taxon>unclassified sequences</taxon>
        <taxon>metagenomes</taxon>
        <taxon>ecological metagenomes</taxon>
    </lineage>
</organism>
<proteinExistence type="predicted"/>